<feature type="domain" description="ABC transporter" evidence="5">
    <location>
        <begin position="4"/>
        <end position="232"/>
    </location>
</feature>
<dbReference type="InterPro" id="IPR003439">
    <property type="entry name" value="ABC_transporter-like_ATP-bd"/>
</dbReference>
<dbReference type="InterPro" id="IPR027417">
    <property type="entry name" value="P-loop_NTPase"/>
</dbReference>
<keyword evidence="7" id="KW-1185">Reference proteome</keyword>
<evidence type="ECO:0000256" key="3">
    <source>
        <dbReference type="ARBA" id="ARBA00022741"/>
    </source>
</evidence>
<proteinExistence type="inferred from homology"/>
<sequence length="246" mass="27086">MKLVSLHNVSVSYEGIPALRDVTLDLFSDDFTGIIGPNGGGKTTLVKAILGMVPYSGRIEFADGISIHDGTIGYLPQQNNFDRQFPISVAEVVYSGLQSRKRLVFRISSDERKKADELMAMAGIAPLSGKPIGAISGGEMQRALLCRALISDPKLLILDEPTNFVDNKFEKELYEILASLNDRMAIVMVSHDLGTITSYVKSIVCVNRTVHRHNTNNITPEQLANYNCPIQLITHGDVPHTVLKRH</sequence>
<evidence type="ECO:0000256" key="1">
    <source>
        <dbReference type="ARBA" id="ARBA00005417"/>
    </source>
</evidence>
<dbReference type="InterPro" id="IPR003593">
    <property type="entry name" value="AAA+_ATPase"/>
</dbReference>
<evidence type="ECO:0000259" key="5">
    <source>
        <dbReference type="PROSITE" id="PS50893"/>
    </source>
</evidence>
<evidence type="ECO:0000313" key="7">
    <source>
        <dbReference type="Proteomes" id="UP000030889"/>
    </source>
</evidence>
<dbReference type="Gene3D" id="3.40.50.300">
    <property type="entry name" value="P-loop containing nucleotide triphosphate hydrolases"/>
    <property type="match status" value="1"/>
</dbReference>
<reference evidence="6 7" key="1">
    <citation type="submission" date="2014-09" db="EMBL/GenBank/DDBJ databases">
        <title>Alistipes sp. 627, sp. nov., a novel member of the family Rikenellaceae isolated from human faeces.</title>
        <authorList>
            <person name="Shkoporov A.N."/>
            <person name="Chaplin A.V."/>
            <person name="Motuzova O.V."/>
            <person name="Kafarskaia L.I."/>
            <person name="Khokhlova E.V."/>
            <person name="Efimov B.A."/>
        </authorList>
    </citation>
    <scope>NUCLEOTIDE SEQUENCE [LARGE SCALE GENOMIC DNA]</scope>
    <source>
        <strain evidence="6 7">627</strain>
    </source>
</reference>
<keyword evidence="3" id="KW-0547">Nucleotide-binding</keyword>
<keyword evidence="2" id="KW-0813">Transport</keyword>
<dbReference type="PANTHER" id="PTHR42734">
    <property type="entry name" value="METAL TRANSPORT SYSTEM ATP-BINDING PROTEIN TM_0124-RELATED"/>
    <property type="match status" value="1"/>
</dbReference>
<dbReference type="GO" id="GO:0005524">
    <property type="term" value="F:ATP binding"/>
    <property type="evidence" value="ECO:0007669"/>
    <property type="project" value="UniProtKB-KW"/>
</dbReference>
<evidence type="ECO:0000313" key="6">
    <source>
        <dbReference type="EMBL" id="KHE41557.1"/>
    </source>
</evidence>
<comment type="caution">
    <text evidence="6">The sequence shown here is derived from an EMBL/GenBank/DDBJ whole genome shotgun (WGS) entry which is preliminary data.</text>
</comment>
<comment type="similarity">
    <text evidence="1">Belongs to the ABC transporter superfamily.</text>
</comment>
<dbReference type="InterPro" id="IPR050153">
    <property type="entry name" value="Metal_Ion_Import_ABC"/>
</dbReference>
<dbReference type="CDD" id="cd03235">
    <property type="entry name" value="ABC_Metallic_Cations"/>
    <property type="match status" value="1"/>
</dbReference>
<dbReference type="SUPFAM" id="SSF52540">
    <property type="entry name" value="P-loop containing nucleoside triphosphate hydrolases"/>
    <property type="match status" value="1"/>
</dbReference>
<name>A0ABR4YI11_9BACT</name>
<organism evidence="6 7">
    <name type="scientific">Alistipes inops</name>
    <dbReference type="NCBI Taxonomy" id="1501391"/>
    <lineage>
        <taxon>Bacteria</taxon>
        <taxon>Pseudomonadati</taxon>
        <taxon>Bacteroidota</taxon>
        <taxon>Bacteroidia</taxon>
        <taxon>Bacteroidales</taxon>
        <taxon>Rikenellaceae</taxon>
        <taxon>Alistipes</taxon>
    </lineage>
</organism>
<dbReference type="PANTHER" id="PTHR42734:SF17">
    <property type="entry name" value="METAL TRANSPORT SYSTEM ATP-BINDING PROTEIN TM_0124-RELATED"/>
    <property type="match status" value="1"/>
</dbReference>
<dbReference type="PROSITE" id="PS50893">
    <property type="entry name" value="ABC_TRANSPORTER_2"/>
    <property type="match status" value="1"/>
</dbReference>
<dbReference type="RefSeq" id="WP_035473863.1">
    <property type="nucleotide sequence ID" value="NZ_JRGF01000010.1"/>
</dbReference>
<accession>A0ABR4YI11</accession>
<dbReference type="SMART" id="SM00382">
    <property type="entry name" value="AAA"/>
    <property type="match status" value="1"/>
</dbReference>
<dbReference type="PROSITE" id="PS00211">
    <property type="entry name" value="ABC_TRANSPORTER_1"/>
    <property type="match status" value="1"/>
</dbReference>
<dbReference type="InterPro" id="IPR017871">
    <property type="entry name" value="ABC_transporter-like_CS"/>
</dbReference>
<evidence type="ECO:0000256" key="4">
    <source>
        <dbReference type="ARBA" id="ARBA00022840"/>
    </source>
</evidence>
<gene>
    <name evidence="6" type="ORF">LG35_08220</name>
</gene>
<keyword evidence="4 6" id="KW-0067">ATP-binding</keyword>
<evidence type="ECO:0000256" key="2">
    <source>
        <dbReference type="ARBA" id="ARBA00022448"/>
    </source>
</evidence>
<dbReference type="Proteomes" id="UP000030889">
    <property type="component" value="Unassembled WGS sequence"/>
</dbReference>
<protein>
    <submittedName>
        <fullName evidence="6">Zinc ABC transporter ATP-binding protein</fullName>
    </submittedName>
</protein>
<dbReference type="Pfam" id="PF00005">
    <property type="entry name" value="ABC_tran"/>
    <property type="match status" value="1"/>
</dbReference>
<dbReference type="EMBL" id="JRGF01000010">
    <property type="protein sequence ID" value="KHE41557.1"/>
    <property type="molecule type" value="Genomic_DNA"/>
</dbReference>